<comment type="caution">
    <text evidence="7">The sequence shown here is derived from an EMBL/GenBank/DDBJ whole genome shotgun (WGS) entry which is preliminary data.</text>
</comment>
<dbReference type="GO" id="GO:0008234">
    <property type="term" value="F:cysteine-type peptidase activity"/>
    <property type="evidence" value="ECO:0007669"/>
    <property type="project" value="InterPro"/>
</dbReference>
<organism evidence="7 8">
    <name type="scientific">Skeletonema marinoi</name>
    <dbReference type="NCBI Taxonomy" id="267567"/>
    <lineage>
        <taxon>Eukaryota</taxon>
        <taxon>Sar</taxon>
        <taxon>Stramenopiles</taxon>
        <taxon>Ochrophyta</taxon>
        <taxon>Bacillariophyta</taxon>
        <taxon>Coscinodiscophyceae</taxon>
        <taxon>Thalassiosirophycidae</taxon>
        <taxon>Thalassiosirales</taxon>
        <taxon>Skeletonemataceae</taxon>
        <taxon>Skeletonema</taxon>
        <taxon>Skeletonema marinoi-dohrnii complex</taxon>
    </lineage>
</organism>
<keyword evidence="7" id="KW-0645">Protease</keyword>
<dbReference type="SMART" id="SM00848">
    <property type="entry name" value="Inhibitor_I29"/>
    <property type="match status" value="1"/>
</dbReference>
<evidence type="ECO:0000313" key="8">
    <source>
        <dbReference type="Proteomes" id="UP001224775"/>
    </source>
</evidence>
<dbReference type="CDD" id="cd02248">
    <property type="entry name" value="Peptidase_C1A"/>
    <property type="match status" value="1"/>
</dbReference>
<evidence type="ECO:0000256" key="2">
    <source>
        <dbReference type="ARBA" id="ARBA00023145"/>
    </source>
</evidence>
<dbReference type="SUPFAM" id="SSF54001">
    <property type="entry name" value="Cysteine proteinases"/>
    <property type="match status" value="1"/>
</dbReference>
<keyword evidence="8" id="KW-1185">Reference proteome</keyword>
<dbReference type="InterPro" id="IPR025660">
    <property type="entry name" value="Pept_his_AS"/>
</dbReference>
<dbReference type="InterPro" id="IPR000169">
    <property type="entry name" value="Pept_cys_AS"/>
</dbReference>
<dbReference type="PROSITE" id="PS00139">
    <property type="entry name" value="THIOL_PROTEASE_CYS"/>
    <property type="match status" value="1"/>
</dbReference>
<dbReference type="InterPro" id="IPR013201">
    <property type="entry name" value="Prot_inhib_I29"/>
</dbReference>
<keyword evidence="2" id="KW-0865">Zymogen</keyword>
<evidence type="ECO:0000313" key="7">
    <source>
        <dbReference type="EMBL" id="KAK1738321.1"/>
    </source>
</evidence>
<dbReference type="Proteomes" id="UP001224775">
    <property type="component" value="Unassembled WGS sequence"/>
</dbReference>
<evidence type="ECO:0000259" key="5">
    <source>
        <dbReference type="SMART" id="SM00645"/>
    </source>
</evidence>
<dbReference type="Pfam" id="PF00112">
    <property type="entry name" value="Peptidase_C1"/>
    <property type="match status" value="2"/>
</dbReference>
<dbReference type="InterPro" id="IPR038765">
    <property type="entry name" value="Papain-like_cys_pep_sf"/>
</dbReference>
<accession>A0AAD8Y2A8</accession>
<evidence type="ECO:0000256" key="3">
    <source>
        <dbReference type="ARBA" id="ARBA00023157"/>
    </source>
</evidence>
<keyword evidence="3" id="KW-1015">Disulfide bond</keyword>
<dbReference type="InterPro" id="IPR013128">
    <property type="entry name" value="Peptidase_C1A"/>
</dbReference>
<reference evidence="7" key="1">
    <citation type="submission" date="2023-06" db="EMBL/GenBank/DDBJ databases">
        <title>Survivors Of The Sea: Transcriptome response of Skeletonema marinoi to long-term dormancy.</title>
        <authorList>
            <person name="Pinder M.I.M."/>
            <person name="Kourtchenko O."/>
            <person name="Robertson E.K."/>
            <person name="Larsson T."/>
            <person name="Maumus F."/>
            <person name="Osuna-Cruz C.M."/>
            <person name="Vancaester E."/>
            <person name="Stenow R."/>
            <person name="Vandepoele K."/>
            <person name="Ploug H."/>
            <person name="Bruchert V."/>
            <person name="Godhe A."/>
            <person name="Topel M."/>
        </authorList>
    </citation>
    <scope>NUCLEOTIDE SEQUENCE</scope>
    <source>
        <strain evidence="7">R05AC</strain>
    </source>
</reference>
<keyword evidence="7" id="KW-0378">Hydrolase</keyword>
<feature type="domain" description="Cathepsin propeptide inhibitor" evidence="6">
    <location>
        <begin position="87"/>
        <end position="143"/>
    </location>
</feature>
<dbReference type="PRINTS" id="PR00705">
    <property type="entry name" value="PAPAIN"/>
</dbReference>
<dbReference type="Pfam" id="PF08246">
    <property type="entry name" value="Inhibitor_I29"/>
    <property type="match status" value="1"/>
</dbReference>
<dbReference type="InterPro" id="IPR039417">
    <property type="entry name" value="Peptidase_C1A_papain-like"/>
</dbReference>
<dbReference type="EC" id="3.4.22.-" evidence="7"/>
<sequence>MISKALLPLLSASYASAYFAEANNAHLEFVATGTTSESAASSSDTTVFTVDSNSLKHHPSHLKALEDALAVQPPSLGFSAPHILDLFEAWMKKFEKEYETVEEKMERLLIFLENHVMIESHNAQKSTYTLGHNEYSDLTTDEFHKLMKIGDYFPEILIEENKQFNFMESLSSTTAAAADSSMLRGAAEAAAVERRRLELAASKSLFPDPDCEVDWGMKGLLGPVRNQGPCGACWAFSTIGAIEAAIAIEKFSTFPSPLDPSNMGLVTPLSEQELIDCDTNYEHGCQGGLMISTFNEEEHRNGLCTEADYPYIENQGTCASSACTPISGSIVKSHVDVHPRQTKLLKEALQVKPVTAAMVASDPMFQFYSKGIFQSPTCGVPTREMGKPDCQIMYENQDTCLPDINHGVLVVGYGTDKKAEGVQDFFKVKNSWGDSWGEGGFFRLARSDTDNPDPKKTWGECAILSMLSYPVMG</sequence>
<feature type="domain" description="Peptidase C1A papain C-terminal" evidence="5">
    <location>
        <begin position="209"/>
        <end position="471"/>
    </location>
</feature>
<dbReference type="PROSITE" id="PS00639">
    <property type="entry name" value="THIOL_PROTEASE_HIS"/>
    <property type="match status" value="1"/>
</dbReference>
<name>A0AAD8Y2A8_9STRA</name>
<feature type="chain" id="PRO_5041997607" evidence="4">
    <location>
        <begin position="18"/>
        <end position="473"/>
    </location>
</feature>
<dbReference type="PANTHER" id="PTHR12411">
    <property type="entry name" value="CYSTEINE PROTEASE FAMILY C1-RELATED"/>
    <property type="match status" value="1"/>
</dbReference>
<protein>
    <submittedName>
        <fullName evidence="7">Papain family cysteine protease</fullName>
        <ecNumber evidence="7">3.4.22.-</ecNumber>
    </submittedName>
</protein>
<dbReference type="GO" id="GO:0006508">
    <property type="term" value="P:proteolysis"/>
    <property type="evidence" value="ECO:0007669"/>
    <property type="project" value="UniProtKB-KW"/>
</dbReference>
<dbReference type="SMART" id="SM00645">
    <property type="entry name" value="Pept_C1"/>
    <property type="match status" value="1"/>
</dbReference>
<dbReference type="EMBL" id="JATAAI010000021">
    <property type="protein sequence ID" value="KAK1738321.1"/>
    <property type="molecule type" value="Genomic_DNA"/>
</dbReference>
<feature type="signal peptide" evidence="4">
    <location>
        <begin position="1"/>
        <end position="17"/>
    </location>
</feature>
<dbReference type="Gene3D" id="3.90.70.10">
    <property type="entry name" value="Cysteine proteinases"/>
    <property type="match status" value="1"/>
</dbReference>
<dbReference type="InterPro" id="IPR000668">
    <property type="entry name" value="Peptidase_C1A_C"/>
</dbReference>
<keyword evidence="4" id="KW-0732">Signal</keyword>
<comment type="similarity">
    <text evidence="1">Belongs to the peptidase C1 family.</text>
</comment>
<gene>
    <name evidence="7" type="ORF">QTG54_010990</name>
</gene>
<dbReference type="AlphaFoldDB" id="A0AAD8Y2A8"/>
<evidence type="ECO:0000256" key="4">
    <source>
        <dbReference type="SAM" id="SignalP"/>
    </source>
</evidence>
<evidence type="ECO:0000259" key="6">
    <source>
        <dbReference type="SMART" id="SM00848"/>
    </source>
</evidence>
<evidence type="ECO:0000256" key="1">
    <source>
        <dbReference type="ARBA" id="ARBA00008455"/>
    </source>
</evidence>
<proteinExistence type="inferred from homology"/>